<dbReference type="PANTHER" id="PTHR27001">
    <property type="entry name" value="OS01G0253100 PROTEIN"/>
    <property type="match status" value="1"/>
</dbReference>
<organism evidence="4 5">
    <name type="scientific">Dreissena polymorpha</name>
    <name type="common">Zebra mussel</name>
    <name type="synonym">Mytilus polymorpha</name>
    <dbReference type="NCBI Taxonomy" id="45954"/>
    <lineage>
        <taxon>Eukaryota</taxon>
        <taxon>Metazoa</taxon>
        <taxon>Spiralia</taxon>
        <taxon>Lophotrochozoa</taxon>
        <taxon>Mollusca</taxon>
        <taxon>Bivalvia</taxon>
        <taxon>Autobranchia</taxon>
        <taxon>Heteroconchia</taxon>
        <taxon>Euheterodonta</taxon>
        <taxon>Imparidentia</taxon>
        <taxon>Neoheterodontei</taxon>
        <taxon>Myida</taxon>
        <taxon>Dreissenoidea</taxon>
        <taxon>Dreissenidae</taxon>
        <taxon>Dreissena</taxon>
    </lineage>
</organism>
<gene>
    <name evidence="4" type="ORF">DPMN_154177</name>
</gene>
<keyword evidence="1" id="KW-0547">Nucleotide-binding</keyword>
<sequence>MDQNIRQPVVVEMQLQRSSDLEGCDSIWFTYEPEDPGKNLVVTALLTLRCSNATVLLTELKVDVPYNCFAHYKVFRYNCVTHLKVFQYNSVIHFKYNGVTHYKYNCVTHLKVFHYNCVNHFKVFQYNCITHFKYNCVTHLNLGVPVFQYVTHFKVFQYNCVTHLKYNCVTHLKLGVPVGVPCITHLKVFQYVTHFKAFKLSSAYIEHVKDCLSDPGSIVKGGYGTVYISRLEVDGFRQRIVLKELSVDDSPGSRRKDKVHILASVTNEKLASRVMHFAIVPLIAYHDDLEKGKYYFIAPYLEKGDLYAAIQSDRKLLVENPPPAEYIPVLHWKHRLKIMYQIACAIDYLHTGNSFRYVFRRKLY</sequence>
<dbReference type="PANTHER" id="PTHR27001:SF522">
    <property type="entry name" value="OS02G0106900 PROTEIN"/>
    <property type="match status" value="1"/>
</dbReference>
<dbReference type="GO" id="GO:0004672">
    <property type="term" value="F:protein kinase activity"/>
    <property type="evidence" value="ECO:0007669"/>
    <property type="project" value="InterPro"/>
</dbReference>
<reference evidence="4" key="1">
    <citation type="journal article" date="2019" name="bioRxiv">
        <title>The Genome of the Zebra Mussel, Dreissena polymorpha: A Resource for Invasive Species Research.</title>
        <authorList>
            <person name="McCartney M.A."/>
            <person name="Auch B."/>
            <person name="Kono T."/>
            <person name="Mallez S."/>
            <person name="Zhang Y."/>
            <person name="Obille A."/>
            <person name="Becker A."/>
            <person name="Abrahante J.E."/>
            <person name="Garbe J."/>
            <person name="Badalamenti J.P."/>
            <person name="Herman A."/>
            <person name="Mangelson H."/>
            <person name="Liachko I."/>
            <person name="Sullivan S."/>
            <person name="Sone E.D."/>
            <person name="Koren S."/>
            <person name="Silverstein K.A.T."/>
            <person name="Beckman K.B."/>
            <person name="Gohl D.M."/>
        </authorList>
    </citation>
    <scope>NUCLEOTIDE SEQUENCE</scope>
    <source>
        <strain evidence="4">Duluth1</strain>
        <tissue evidence="4">Whole animal</tissue>
    </source>
</reference>
<protein>
    <recommendedName>
        <fullName evidence="3">Protein kinase domain-containing protein</fullName>
    </recommendedName>
</protein>
<reference evidence="4" key="2">
    <citation type="submission" date="2020-11" db="EMBL/GenBank/DDBJ databases">
        <authorList>
            <person name="McCartney M.A."/>
            <person name="Auch B."/>
            <person name="Kono T."/>
            <person name="Mallez S."/>
            <person name="Becker A."/>
            <person name="Gohl D.M."/>
            <person name="Silverstein K.A.T."/>
            <person name="Koren S."/>
            <person name="Bechman K.B."/>
            <person name="Herman A."/>
            <person name="Abrahante J.E."/>
            <person name="Garbe J."/>
        </authorList>
    </citation>
    <scope>NUCLEOTIDE SEQUENCE</scope>
    <source>
        <strain evidence="4">Duluth1</strain>
        <tissue evidence="4">Whole animal</tissue>
    </source>
</reference>
<dbReference type="InterPro" id="IPR011009">
    <property type="entry name" value="Kinase-like_dom_sf"/>
</dbReference>
<comment type="caution">
    <text evidence="4">The sequence shown here is derived from an EMBL/GenBank/DDBJ whole genome shotgun (WGS) entry which is preliminary data.</text>
</comment>
<accession>A0A9D4FJZ0</accession>
<name>A0A9D4FJZ0_DREPO</name>
<evidence type="ECO:0000313" key="5">
    <source>
        <dbReference type="Proteomes" id="UP000828390"/>
    </source>
</evidence>
<feature type="domain" description="Protein kinase" evidence="3">
    <location>
        <begin position="212"/>
        <end position="364"/>
    </location>
</feature>
<dbReference type="InterPro" id="IPR001245">
    <property type="entry name" value="Ser-Thr/Tyr_kinase_cat_dom"/>
</dbReference>
<dbReference type="GO" id="GO:0005524">
    <property type="term" value="F:ATP binding"/>
    <property type="evidence" value="ECO:0007669"/>
    <property type="project" value="UniProtKB-KW"/>
</dbReference>
<dbReference type="AlphaFoldDB" id="A0A9D4FJZ0"/>
<dbReference type="Proteomes" id="UP000828390">
    <property type="component" value="Unassembled WGS sequence"/>
</dbReference>
<dbReference type="InterPro" id="IPR000719">
    <property type="entry name" value="Prot_kinase_dom"/>
</dbReference>
<proteinExistence type="predicted"/>
<keyword evidence="5" id="KW-1185">Reference proteome</keyword>
<evidence type="ECO:0000259" key="3">
    <source>
        <dbReference type="PROSITE" id="PS50011"/>
    </source>
</evidence>
<dbReference type="Pfam" id="PF07714">
    <property type="entry name" value="PK_Tyr_Ser-Thr"/>
    <property type="match status" value="1"/>
</dbReference>
<dbReference type="Gene3D" id="1.10.510.10">
    <property type="entry name" value="Transferase(Phosphotransferase) domain 1"/>
    <property type="match status" value="1"/>
</dbReference>
<dbReference type="GO" id="GO:0005886">
    <property type="term" value="C:plasma membrane"/>
    <property type="evidence" value="ECO:0007669"/>
    <property type="project" value="TreeGrafter"/>
</dbReference>
<evidence type="ECO:0000313" key="4">
    <source>
        <dbReference type="EMBL" id="KAH3800544.1"/>
    </source>
</evidence>
<dbReference type="EMBL" id="JAIWYP010000007">
    <property type="protein sequence ID" value="KAH3800544.1"/>
    <property type="molecule type" value="Genomic_DNA"/>
</dbReference>
<dbReference type="PROSITE" id="PS50011">
    <property type="entry name" value="PROTEIN_KINASE_DOM"/>
    <property type="match status" value="1"/>
</dbReference>
<keyword evidence="2" id="KW-0067">ATP-binding</keyword>
<dbReference type="SUPFAM" id="SSF56112">
    <property type="entry name" value="Protein kinase-like (PK-like)"/>
    <property type="match status" value="1"/>
</dbReference>
<evidence type="ECO:0000256" key="2">
    <source>
        <dbReference type="ARBA" id="ARBA00022840"/>
    </source>
</evidence>
<evidence type="ECO:0000256" key="1">
    <source>
        <dbReference type="ARBA" id="ARBA00022741"/>
    </source>
</evidence>